<feature type="region of interest" description="Disordered" evidence="1">
    <location>
        <begin position="1"/>
        <end position="75"/>
    </location>
</feature>
<sequence>MGSMRPTEPAELLPDRRPPEELPALLRSDPPGEPPGERARAAGIAGGSRGLSGRAGPSSGVPGAEAMGVISVAPP</sequence>
<evidence type="ECO:0000256" key="1">
    <source>
        <dbReference type="SAM" id="MobiDB-lite"/>
    </source>
</evidence>
<dbReference type="AlphaFoldDB" id="A0A139HHF6"/>
<keyword evidence="3" id="KW-1185">Reference proteome</keyword>
<dbReference type="EMBL" id="LFZN01000048">
    <property type="protein sequence ID" value="KXT01925.1"/>
    <property type="molecule type" value="Genomic_DNA"/>
</dbReference>
<accession>A0A139HHF6</accession>
<organism evidence="2 3">
    <name type="scientific">Pseudocercospora eumusae</name>
    <dbReference type="NCBI Taxonomy" id="321146"/>
    <lineage>
        <taxon>Eukaryota</taxon>
        <taxon>Fungi</taxon>
        <taxon>Dikarya</taxon>
        <taxon>Ascomycota</taxon>
        <taxon>Pezizomycotina</taxon>
        <taxon>Dothideomycetes</taxon>
        <taxon>Dothideomycetidae</taxon>
        <taxon>Mycosphaerellales</taxon>
        <taxon>Mycosphaerellaceae</taxon>
        <taxon>Pseudocercospora</taxon>
    </lineage>
</organism>
<name>A0A139HHF6_9PEZI</name>
<protein>
    <submittedName>
        <fullName evidence="2">Uncharacterized protein</fullName>
    </submittedName>
</protein>
<reference evidence="2 3" key="1">
    <citation type="submission" date="2015-07" db="EMBL/GenBank/DDBJ databases">
        <title>Comparative genomics of the Sigatoka disease complex on banana suggests a link between parallel evolutionary changes in Pseudocercospora fijiensis and Pseudocercospora eumusae and increased virulence on the banana host.</title>
        <authorList>
            <person name="Chang T.-C."/>
            <person name="Salvucci A."/>
            <person name="Crous P.W."/>
            <person name="Stergiopoulos I."/>
        </authorList>
    </citation>
    <scope>NUCLEOTIDE SEQUENCE [LARGE SCALE GENOMIC DNA]</scope>
    <source>
        <strain evidence="2 3">CBS 114824</strain>
    </source>
</reference>
<gene>
    <name evidence="2" type="ORF">AC578_2573</name>
</gene>
<proteinExistence type="predicted"/>
<dbReference type="Proteomes" id="UP000070133">
    <property type="component" value="Unassembled WGS sequence"/>
</dbReference>
<evidence type="ECO:0000313" key="2">
    <source>
        <dbReference type="EMBL" id="KXT01925.1"/>
    </source>
</evidence>
<evidence type="ECO:0000313" key="3">
    <source>
        <dbReference type="Proteomes" id="UP000070133"/>
    </source>
</evidence>
<feature type="compositionally biased region" description="Low complexity" evidence="1">
    <location>
        <begin position="51"/>
        <end position="60"/>
    </location>
</feature>
<comment type="caution">
    <text evidence="2">The sequence shown here is derived from an EMBL/GenBank/DDBJ whole genome shotgun (WGS) entry which is preliminary data.</text>
</comment>